<proteinExistence type="predicted"/>
<accession>A0ACA9LVC8</accession>
<protein>
    <submittedName>
        <fullName evidence="1">12401_t:CDS:1</fullName>
    </submittedName>
</protein>
<name>A0ACA9LVC8_9GLOM</name>
<organism evidence="1 2">
    <name type="scientific">Cetraspora pellucida</name>
    <dbReference type="NCBI Taxonomy" id="1433469"/>
    <lineage>
        <taxon>Eukaryota</taxon>
        <taxon>Fungi</taxon>
        <taxon>Fungi incertae sedis</taxon>
        <taxon>Mucoromycota</taxon>
        <taxon>Glomeromycotina</taxon>
        <taxon>Glomeromycetes</taxon>
        <taxon>Diversisporales</taxon>
        <taxon>Gigasporaceae</taxon>
        <taxon>Cetraspora</taxon>
    </lineage>
</organism>
<dbReference type="Proteomes" id="UP000789366">
    <property type="component" value="Unassembled WGS sequence"/>
</dbReference>
<keyword evidence="2" id="KW-1185">Reference proteome</keyword>
<comment type="caution">
    <text evidence="1">The sequence shown here is derived from an EMBL/GenBank/DDBJ whole genome shotgun (WGS) entry which is preliminary data.</text>
</comment>
<evidence type="ECO:0000313" key="1">
    <source>
        <dbReference type="EMBL" id="CAG8552847.1"/>
    </source>
</evidence>
<evidence type="ECO:0000313" key="2">
    <source>
        <dbReference type="Proteomes" id="UP000789366"/>
    </source>
</evidence>
<sequence length="260" mass="29124">MAACVDDLALAYYVMAGKDPEDPKTFHQPSPTLHDLYLTKTLSDLKIGIFTDWNKRVVDPAITSSLNSFINEFKLRGAEFIEIDIPELEDAQIAHSTTILSEFCSFMNEYKEYLHLLSLPNRVNIATFSNANASDYIKALQVRTRMMRNVSVLFSGVNLILTPTCAIAAPPIYPGALKYGEINTSVTANGLRFTKLANFIGIPAVTVPAGYNDKNLPIGLQFMAKWYDEATLLRVAKVSEEIIGCKRRRPDEKYWFGDLL</sequence>
<dbReference type="EMBL" id="CAJVPW010005302">
    <property type="protein sequence ID" value="CAG8552847.1"/>
    <property type="molecule type" value="Genomic_DNA"/>
</dbReference>
<gene>
    <name evidence="1" type="ORF">SPELUC_LOCUS5280</name>
</gene>
<reference evidence="1" key="1">
    <citation type="submission" date="2021-06" db="EMBL/GenBank/DDBJ databases">
        <authorList>
            <person name="Kallberg Y."/>
            <person name="Tangrot J."/>
            <person name="Rosling A."/>
        </authorList>
    </citation>
    <scope>NUCLEOTIDE SEQUENCE</scope>
    <source>
        <strain evidence="1">28 12/20/2015</strain>
    </source>
</reference>